<dbReference type="Gene3D" id="1.20.1070.10">
    <property type="entry name" value="Rhodopsin 7-helix transmembrane proteins"/>
    <property type="match status" value="1"/>
</dbReference>
<keyword evidence="2 9" id="KW-0812">Transmembrane</keyword>
<feature type="transmembrane region" description="Helical" evidence="9">
    <location>
        <begin position="38"/>
        <end position="61"/>
    </location>
</feature>
<dbReference type="Pfam" id="PF00001">
    <property type="entry name" value="7tm_1"/>
    <property type="match status" value="1"/>
</dbReference>
<evidence type="ECO:0000313" key="12">
    <source>
        <dbReference type="RefSeq" id="XP_022099222.1"/>
    </source>
</evidence>
<keyword evidence="11" id="KW-1185">Reference proteome</keyword>
<evidence type="ECO:0000256" key="4">
    <source>
        <dbReference type="ARBA" id="ARBA00023040"/>
    </source>
</evidence>
<keyword evidence="3 9" id="KW-1133">Transmembrane helix</keyword>
<reference evidence="12" key="1">
    <citation type="submission" date="2025-08" db="UniProtKB">
        <authorList>
            <consortium name="RefSeq"/>
        </authorList>
    </citation>
    <scope>IDENTIFICATION</scope>
</reference>
<dbReference type="InterPro" id="IPR017452">
    <property type="entry name" value="GPCR_Rhodpsn_7TM"/>
</dbReference>
<dbReference type="InterPro" id="IPR000276">
    <property type="entry name" value="GPCR_Rhodpsn"/>
</dbReference>
<dbReference type="PROSITE" id="PS50262">
    <property type="entry name" value="G_PROTEIN_RECEP_F1_2"/>
    <property type="match status" value="1"/>
</dbReference>
<dbReference type="GO" id="GO:0004930">
    <property type="term" value="F:G protein-coupled receptor activity"/>
    <property type="evidence" value="ECO:0007669"/>
    <property type="project" value="UniProtKB-KW"/>
</dbReference>
<accession>A0A8B7Z2M3</accession>
<evidence type="ECO:0000256" key="1">
    <source>
        <dbReference type="ARBA" id="ARBA00004141"/>
    </source>
</evidence>
<dbReference type="OrthoDB" id="2101615at2759"/>
<feature type="compositionally biased region" description="Basic residues" evidence="8">
    <location>
        <begin position="248"/>
        <end position="261"/>
    </location>
</feature>
<evidence type="ECO:0000256" key="5">
    <source>
        <dbReference type="ARBA" id="ARBA00023136"/>
    </source>
</evidence>
<evidence type="ECO:0000256" key="2">
    <source>
        <dbReference type="ARBA" id="ARBA00022692"/>
    </source>
</evidence>
<feature type="transmembrane region" description="Helical" evidence="9">
    <location>
        <begin position="196"/>
        <end position="216"/>
    </location>
</feature>
<evidence type="ECO:0000256" key="3">
    <source>
        <dbReference type="ARBA" id="ARBA00022989"/>
    </source>
</evidence>
<evidence type="ECO:0000256" key="9">
    <source>
        <dbReference type="SAM" id="Phobius"/>
    </source>
</evidence>
<dbReference type="SUPFAM" id="SSF81321">
    <property type="entry name" value="Family A G protein-coupled receptor-like"/>
    <property type="match status" value="1"/>
</dbReference>
<proteinExistence type="predicted"/>
<evidence type="ECO:0000256" key="8">
    <source>
        <dbReference type="SAM" id="MobiDB-lite"/>
    </source>
</evidence>
<dbReference type="OMA" id="MESCEPM"/>
<protein>
    <submittedName>
        <fullName evidence="12">Pinopsin-like</fullName>
    </submittedName>
</protein>
<dbReference type="CDD" id="cd14969">
    <property type="entry name" value="7tmA_Opsins_type2_animals"/>
    <property type="match status" value="1"/>
</dbReference>
<dbReference type="InterPro" id="IPR050125">
    <property type="entry name" value="GPCR_opsins"/>
</dbReference>
<dbReference type="PANTHER" id="PTHR24240">
    <property type="entry name" value="OPSIN"/>
    <property type="match status" value="1"/>
</dbReference>
<keyword evidence="6" id="KW-0675">Receptor</keyword>
<dbReference type="Proteomes" id="UP000694845">
    <property type="component" value="Unplaced"/>
</dbReference>
<dbReference type="GeneID" id="110983890"/>
<keyword evidence="7" id="KW-0807">Transducer</keyword>
<dbReference type="RefSeq" id="XP_022099222.1">
    <property type="nucleotide sequence ID" value="XM_022243530.1"/>
</dbReference>
<evidence type="ECO:0000259" key="10">
    <source>
        <dbReference type="PROSITE" id="PS50262"/>
    </source>
</evidence>
<feature type="region of interest" description="Disordered" evidence="8">
    <location>
        <begin position="241"/>
        <end position="268"/>
    </location>
</feature>
<keyword evidence="5 9" id="KW-0472">Membrane</keyword>
<feature type="transmembrane region" description="Helical" evidence="9">
    <location>
        <begin position="110"/>
        <end position="131"/>
    </location>
</feature>
<name>A0A8B7Z2M3_ACAPL</name>
<feature type="transmembrane region" description="Helical" evidence="9">
    <location>
        <begin position="73"/>
        <end position="98"/>
    </location>
</feature>
<dbReference type="KEGG" id="aplc:110983890"/>
<organism evidence="11 12">
    <name type="scientific">Acanthaster planci</name>
    <name type="common">Crown-of-thorns starfish</name>
    <dbReference type="NCBI Taxonomy" id="133434"/>
    <lineage>
        <taxon>Eukaryota</taxon>
        <taxon>Metazoa</taxon>
        <taxon>Echinodermata</taxon>
        <taxon>Eleutherozoa</taxon>
        <taxon>Asterozoa</taxon>
        <taxon>Asteroidea</taxon>
        <taxon>Valvatacea</taxon>
        <taxon>Valvatida</taxon>
        <taxon>Acanthasteridae</taxon>
        <taxon>Acanthaster</taxon>
    </lineage>
</organism>
<keyword evidence="4" id="KW-0297">G-protein coupled receptor</keyword>
<comment type="subcellular location">
    <subcellularLocation>
        <location evidence="1">Membrane</location>
        <topology evidence="1">Multi-pass membrane protein</topology>
    </subcellularLocation>
</comment>
<feature type="transmembrane region" description="Helical" evidence="9">
    <location>
        <begin position="151"/>
        <end position="171"/>
    </location>
</feature>
<feature type="region of interest" description="Disordered" evidence="8">
    <location>
        <begin position="294"/>
        <end position="344"/>
    </location>
</feature>
<dbReference type="GO" id="GO:0016020">
    <property type="term" value="C:membrane"/>
    <property type="evidence" value="ECO:0007669"/>
    <property type="project" value="UniProtKB-SubCell"/>
</dbReference>
<evidence type="ECO:0000256" key="7">
    <source>
        <dbReference type="ARBA" id="ARBA00023224"/>
    </source>
</evidence>
<gene>
    <name evidence="12" type="primary">LOC110983890</name>
</gene>
<feature type="domain" description="G-protein coupled receptors family 1 profile" evidence="10">
    <location>
        <begin position="52"/>
        <end position="262"/>
    </location>
</feature>
<evidence type="ECO:0000313" key="11">
    <source>
        <dbReference type="Proteomes" id="UP000694845"/>
    </source>
</evidence>
<sequence length="344" mass="37147">MESCEPMAATVPTASLLATAGNVSQLEPYLSRSAFTGLAVYLAVVCLLSFVGDALVIFLYARYRALHNVVNIFLLNICVADSIVAVLGNSLSFVSTAAGHWLFGSAGCTWYGFVCTLSGCAQIVGIAAISLQRFFFVVKPFVARRLTTRGALVCVGFIWAYSLVAALPPALGWNEFVPEGLGTFCSVNWQTGSRSYTFFIFFMILVLPLSVIVFSYTKILVTVKKDEALVTAQRNAEMAELTQTAVPKQKRKPTSSRKRKVTEHEPDLRDMMHNLQHTVASLTEAFARRGASALHGHPSANNLGGDIPSTAALLPAQPAPENVKQPGADTVAPKRADYYSGDEV</sequence>
<dbReference type="PRINTS" id="PR00237">
    <property type="entry name" value="GPCRRHODOPSN"/>
</dbReference>
<evidence type="ECO:0000256" key="6">
    <source>
        <dbReference type="ARBA" id="ARBA00023170"/>
    </source>
</evidence>
<dbReference type="AlphaFoldDB" id="A0A8B7Z2M3"/>